<keyword evidence="1" id="KW-0812">Transmembrane</keyword>
<dbReference type="RefSeq" id="WP_111145414.1">
    <property type="nucleotide sequence ID" value="NZ_QKRB01000031.1"/>
</dbReference>
<evidence type="ECO:0000256" key="1">
    <source>
        <dbReference type="SAM" id="Phobius"/>
    </source>
</evidence>
<comment type="caution">
    <text evidence="2">The sequence shown here is derived from an EMBL/GenBank/DDBJ whole genome shotgun (WGS) entry which is preliminary data.</text>
</comment>
<name>A0A2W1M031_9BACL</name>
<evidence type="ECO:0000313" key="3">
    <source>
        <dbReference type="Proteomes" id="UP000249522"/>
    </source>
</evidence>
<reference evidence="2 3" key="1">
    <citation type="submission" date="2018-06" db="EMBL/GenBank/DDBJ databases">
        <title>Paenibacillus imtechensis sp. nov.</title>
        <authorList>
            <person name="Pinnaka A.K."/>
            <person name="Singh H."/>
            <person name="Kaur M."/>
        </authorList>
    </citation>
    <scope>NUCLEOTIDE SEQUENCE [LARGE SCALE GENOMIC DNA]</scope>
    <source>
        <strain evidence="2 3">SMB1</strain>
    </source>
</reference>
<sequence length="196" mass="21706">MKIKRWIAVIGSLVIIIGAAWIIYVKLALNFSVDTELAGVKYQLEVAGEESEPAAVVIQGKLLTSLIGERVFKGIVQVAGEQIPVPEDQRRIEIHFTKDGWGAIMYPYFIYDEHTGAVKDAKVYQSHSIFASKDFSQVTLLLSSPVQQADYEVGTSQSVWNAENGMMLSAPASTRQEALAISNKLMQDFLRGKTLR</sequence>
<gene>
    <name evidence="2" type="ORF">DNH61_04130</name>
</gene>
<dbReference type="AlphaFoldDB" id="A0A2W1M031"/>
<keyword evidence="3" id="KW-1185">Reference proteome</keyword>
<dbReference type="OrthoDB" id="2971011at2"/>
<organism evidence="2 3">
    <name type="scientific">Paenibacillus sambharensis</name>
    <dbReference type="NCBI Taxonomy" id="1803190"/>
    <lineage>
        <taxon>Bacteria</taxon>
        <taxon>Bacillati</taxon>
        <taxon>Bacillota</taxon>
        <taxon>Bacilli</taxon>
        <taxon>Bacillales</taxon>
        <taxon>Paenibacillaceae</taxon>
        <taxon>Paenibacillus</taxon>
    </lineage>
</organism>
<accession>A0A2W1M031</accession>
<keyword evidence="1" id="KW-0472">Membrane</keyword>
<keyword evidence="1" id="KW-1133">Transmembrane helix</keyword>
<dbReference type="Proteomes" id="UP000249522">
    <property type="component" value="Unassembled WGS sequence"/>
</dbReference>
<protein>
    <submittedName>
        <fullName evidence="2">Uncharacterized protein</fullName>
    </submittedName>
</protein>
<feature type="transmembrane region" description="Helical" evidence="1">
    <location>
        <begin position="6"/>
        <end position="25"/>
    </location>
</feature>
<evidence type="ECO:0000313" key="2">
    <source>
        <dbReference type="EMBL" id="PZD97087.1"/>
    </source>
</evidence>
<proteinExistence type="predicted"/>
<dbReference type="EMBL" id="QKRB01000031">
    <property type="protein sequence ID" value="PZD97087.1"/>
    <property type="molecule type" value="Genomic_DNA"/>
</dbReference>